<dbReference type="OrthoDB" id="9813965at2"/>
<dbReference type="AlphaFoldDB" id="A0A1E8Q5K6"/>
<evidence type="ECO:0000313" key="4">
    <source>
        <dbReference type="Proteomes" id="UP000178953"/>
    </source>
</evidence>
<dbReference type="Proteomes" id="UP000178953">
    <property type="component" value="Unassembled WGS sequence"/>
</dbReference>
<comment type="caution">
    <text evidence="3">The sequence shown here is derived from an EMBL/GenBank/DDBJ whole genome shotgun (WGS) entry which is preliminary data.</text>
</comment>
<accession>A0A1E8Q5K6</accession>
<keyword evidence="1" id="KW-0479">Metal-binding</keyword>
<protein>
    <submittedName>
        <fullName evidence="3">Heavy metal transporter</fullName>
    </submittedName>
</protein>
<evidence type="ECO:0000256" key="1">
    <source>
        <dbReference type="ARBA" id="ARBA00022723"/>
    </source>
</evidence>
<dbReference type="SUPFAM" id="SSF55008">
    <property type="entry name" value="HMA, heavy metal-associated domain"/>
    <property type="match status" value="1"/>
</dbReference>
<sequence>MSMVLHVTGMSCDHCVRAITAAVSALPGVTAVDVDLAAGAVRVEGTPDAAAVTTAIEDAGYDVAAA</sequence>
<keyword evidence="4" id="KW-1185">Reference proteome</keyword>
<dbReference type="EMBL" id="MCHX01000019">
    <property type="protein sequence ID" value="OFJ53898.1"/>
    <property type="molecule type" value="Genomic_DNA"/>
</dbReference>
<dbReference type="Gene3D" id="3.30.70.100">
    <property type="match status" value="1"/>
</dbReference>
<dbReference type="Pfam" id="PF00403">
    <property type="entry name" value="HMA"/>
    <property type="match status" value="1"/>
</dbReference>
<dbReference type="InterPro" id="IPR006121">
    <property type="entry name" value="HMA_dom"/>
</dbReference>
<feature type="domain" description="HMA" evidence="2">
    <location>
        <begin position="1"/>
        <end position="64"/>
    </location>
</feature>
<evidence type="ECO:0000259" key="2">
    <source>
        <dbReference type="PROSITE" id="PS50846"/>
    </source>
</evidence>
<dbReference type="PROSITE" id="PS50846">
    <property type="entry name" value="HMA_2"/>
    <property type="match status" value="1"/>
</dbReference>
<dbReference type="InterPro" id="IPR017969">
    <property type="entry name" value="Heavy-metal-associated_CS"/>
</dbReference>
<evidence type="ECO:0000313" key="3">
    <source>
        <dbReference type="EMBL" id="OFJ53898.1"/>
    </source>
</evidence>
<name>A0A1E8Q5K6_9MYCO</name>
<reference evidence="3 4" key="1">
    <citation type="submission" date="2016-09" db="EMBL/GenBank/DDBJ databases">
        <title>genome sequence of Mycobacterium sp. 739 SCH.</title>
        <authorList>
            <person name="Greninger A.L."/>
            <person name="Qin X."/>
            <person name="Jerome K."/>
            <person name="Vora S."/>
            <person name="Quinn K."/>
        </authorList>
    </citation>
    <scope>NUCLEOTIDE SEQUENCE [LARGE SCALE GENOMIC DNA]</scope>
    <source>
        <strain evidence="3 4">SCH</strain>
    </source>
</reference>
<gene>
    <name evidence="3" type="ORF">BEL07_10235</name>
</gene>
<dbReference type="PROSITE" id="PS01047">
    <property type="entry name" value="HMA_1"/>
    <property type="match status" value="1"/>
</dbReference>
<proteinExistence type="predicted"/>
<organism evidence="3 4">
    <name type="scientific">Mycolicibacterium grossiae</name>
    <dbReference type="NCBI Taxonomy" id="1552759"/>
    <lineage>
        <taxon>Bacteria</taxon>
        <taxon>Bacillati</taxon>
        <taxon>Actinomycetota</taxon>
        <taxon>Actinomycetes</taxon>
        <taxon>Mycobacteriales</taxon>
        <taxon>Mycobacteriaceae</taxon>
        <taxon>Mycolicibacterium</taxon>
    </lineage>
</organism>
<dbReference type="CDD" id="cd00371">
    <property type="entry name" value="HMA"/>
    <property type="match status" value="1"/>
</dbReference>
<dbReference type="GO" id="GO:0046872">
    <property type="term" value="F:metal ion binding"/>
    <property type="evidence" value="ECO:0007669"/>
    <property type="project" value="UniProtKB-KW"/>
</dbReference>
<dbReference type="InterPro" id="IPR036163">
    <property type="entry name" value="HMA_dom_sf"/>
</dbReference>
<dbReference type="RefSeq" id="WP_070352983.1">
    <property type="nucleotide sequence ID" value="NZ_CP043474.1"/>
</dbReference>